<dbReference type="VEuPathDB" id="HostDB:ENSMUSG00000014725"/>
<name>A0A2R8VHR5_MOUSE</name>
<proteinExistence type="predicted"/>
<gene>
    <name evidence="2 3" type="primary">Adam28</name>
</gene>
<reference evidence="2 4" key="1">
    <citation type="journal article" date="2009" name="PLoS Biol.">
        <title>Lineage-specific biology revealed by a finished genome assembly of the mouse.</title>
        <authorList>
            <consortium name="Mouse Genome Sequencing Consortium"/>
            <person name="Church D.M."/>
            <person name="Goodstadt L."/>
            <person name="Hillier L.W."/>
            <person name="Zody M.C."/>
            <person name="Goldstein S."/>
            <person name="She X."/>
            <person name="Bult C.J."/>
            <person name="Agarwala R."/>
            <person name="Cherry J.L."/>
            <person name="DiCuccio M."/>
            <person name="Hlavina W."/>
            <person name="Kapustin Y."/>
            <person name="Meric P."/>
            <person name="Maglott D."/>
            <person name="Birtle Z."/>
            <person name="Marques A.C."/>
            <person name="Graves T."/>
            <person name="Zhou S."/>
            <person name="Teague B."/>
            <person name="Potamousis K."/>
            <person name="Churas C."/>
            <person name="Place M."/>
            <person name="Herschleb J."/>
            <person name="Runnheim R."/>
            <person name="Forrest D."/>
            <person name="Amos-Landgraf J."/>
            <person name="Schwartz D.C."/>
            <person name="Cheng Z."/>
            <person name="Lindblad-Toh K."/>
            <person name="Eichler E.E."/>
            <person name="Ponting C.P."/>
        </authorList>
    </citation>
    <scope>NUCLEOTIDE SEQUENCE [LARGE SCALE GENOMIC DNA]</scope>
    <source>
        <strain evidence="2 4">C57BL/6J</strain>
    </source>
</reference>
<dbReference type="AGR" id="MGI:105988"/>
<organism evidence="2 4">
    <name type="scientific">Mus musculus</name>
    <name type="common">Mouse</name>
    <dbReference type="NCBI Taxonomy" id="10090"/>
    <lineage>
        <taxon>Eukaryota</taxon>
        <taxon>Metazoa</taxon>
        <taxon>Chordata</taxon>
        <taxon>Craniata</taxon>
        <taxon>Vertebrata</taxon>
        <taxon>Euteleostomi</taxon>
        <taxon>Mammalia</taxon>
        <taxon>Eutheria</taxon>
        <taxon>Euarchontoglires</taxon>
        <taxon>Glires</taxon>
        <taxon>Rodentia</taxon>
        <taxon>Myomorpha</taxon>
        <taxon>Muroidea</taxon>
        <taxon>Muridae</taxon>
        <taxon>Murinae</taxon>
        <taxon>Mus</taxon>
        <taxon>Mus</taxon>
    </lineage>
</organism>
<dbReference type="MGI" id="MGI:105988">
    <property type="gene designation" value="Adam28"/>
</dbReference>
<reference evidence="2" key="4">
    <citation type="submission" date="2025-09" db="UniProtKB">
        <authorList>
            <consortium name="Ensembl"/>
        </authorList>
    </citation>
    <scope>IDENTIFICATION</scope>
    <source>
        <strain evidence="2">C57BL/6J</strain>
    </source>
</reference>
<reference evidence="2 4" key="2">
    <citation type="journal article" date="2011" name="PLoS Biol.">
        <title>Modernizing reference genome assemblies.</title>
        <authorList>
            <person name="Church D.M."/>
            <person name="Schneider V.A."/>
            <person name="Graves T."/>
            <person name="Auger K."/>
            <person name="Cunningham F."/>
            <person name="Bouk N."/>
            <person name="Chen H.C."/>
            <person name="Agarwala R."/>
            <person name="McLaren W.M."/>
            <person name="Ritchie G.R."/>
            <person name="Albracht D."/>
            <person name="Kremitzki M."/>
            <person name="Rock S."/>
            <person name="Kotkiewicz H."/>
            <person name="Kremitzki C."/>
            <person name="Wollam A."/>
            <person name="Trani L."/>
            <person name="Fulton L."/>
            <person name="Fulton R."/>
            <person name="Matthews L."/>
            <person name="Whitehead S."/>
            <person name="Chow W."/>
            <person name="Torrance J."/>
            <person name="Dunn M."/>
            <person name="Harden G."/>
            <person name="Threadgold G."/>
            <person name="Wood J."/>
            <person name="Collins J."/>
            <person name="Heath P."/>
            <person name="Griffiths G."/>
            <person name="Pelan S."/>
            <person name="Grafham D."/>
            <person name="Eichler E.E."/>
            <person name="Weinstock G."/>
            <person name="Mardis E.R."/>
            <person name="Wilson R.K."/>
            <person name="Howe K."/>
            <person name="Flicek P."/>
            <person name="Hubbard T."/>
        </authorList>
    </citation>
    <scope>NUCLEOTIDE SEQUENCE [LARGE SCALE GENOMIC DNA]</scope>
    <source>
        <strain evidence="2 4">C57BL/6J</strain>
    </source>
</reference>
<dbReference type="Ensembl" id="ENSMUST00000225767.3">
    <property type="protein sequence ID" value="ENSMUSP00000155362.2"/>
    <property type="gene ID" value="ENSMUSG00000014725.17"/>
</dbReference>
<dbReference type="Proteomes" id="UP000000589">
    <property type="component" value="Chromosome 14"/>
</dbReference>
<evidence type="ECO:0000313" key="3">
    <source>
        <dbReference type="MGI" id="MGI:105988"/>
    </source>
</evidence>
<dbReference type="AlphaFoldDB" id="A0A2R8VHR5"/>
<evidence type="ECO:0000256" key="1">
    <source>
        <dbReference type="SAM" id="SignalP"/>
    </source>
</evidence>
<dbReference type="ExpressionAtlas" id="A0A2R8VHR5">
    <property type="expression patterns" value="baseline and differential"/>
</dbReference>
<feature type="signal peptide" evidence="1">
    <location>
        <begin position="1"/>
        <end position="21"/>
    </location>
</feature>
<dbReference type="Bgee" id="ENSMUSG00000014725">
    <property type="expression patterns" value="Expressed in superior surface of tongue and 91 other cell types or tissues"/>
</dbReference>
<protein>
    <submittedName>
        <fullName evidence="2">A disintegrin and metallopeptidase domain 28</fullName>
    </submittedName>
</protein>
<evidence type="ECO:0000313" key="2">
    <source>
        <dbReference type="Ensembl" id="ENSMUSP00000155362.2"/>
    </source>
</evidence>
<dbReference type="GeneTree" id="ENSGT00940000156716"/>
<accession>A0A2R8VHR5</accession>
<feature type="chain" id="PRO_5015342138" evidence="1">
    <location>
        <begin position="22"/>
        <end position="41"/>
    </location>
</feature>
<keyword evidence="1" id="KW-0732">Signal</keyword>
<reference evidence="2" key="3">
    <citation type="submission" date="2025-08" db="UniProtKB">
        <authorList>
            <consortium name="Ensembl"/>
        </authorList>
    </citation>
    <scope>IDENTIFICATION</scope>
    <source>
        <strain evidence="2">C57BL/6J</strain>
    </source>
</reference>
<dbReference type="Antibodypedia" id="58742">
    <property type="antibodies" value="211 antibodies from 25 providers"/>
</dbReference>
<keyword evidence="4" id="KW-1185">Reference proteome</keyword>
<evidence type="ECO:0000313" key="4">
    <source>
        <dbReference type="Proteomes" id="UP000000589"/>
    </source>
</evidence>
<sequence length="41" mass="4358">MQQWSLLVVSFLLSPVPGSRSSHLLKPRSPGLLGTPTLIGS</sequence>